<evidence type="ECO:0000256" key="5">
    <source>
        <dbReference type="ARBA" id="ARBA00023136"/>
    </source>
</evidence>
<feature type="transmembrane region" description="Helical" evidence="6">
    <location>
        <begin position="318"/>
        <end position="337"/>
    </location>
</feature>
<accession>A0ABR0EI24</accession>
<dbReference type="PANTHER" id="PTHR43791:SF63">
    <property type="entry name" value="HIGH AFFINITY CYSTEINE TRANSPORTER"/>
    <property type="match status" value="1"/>
</dbReference>
<feature type="transmembrane region" description="Helical" evidence="6">
    <location>
        <begin position="88"/>
        <end position="116"/>
    </location>
</feature>
<keyword evidence="2" id="KW-0813">Transport</keyword>
<comment type="subcellular location">
    <subcellularLocation>
        <location evidence="1">Membrane</location>
        <topology evidence="1">Multi-pass membrane protein</topology>
    </subcellularLocation>
</comment>
<feature type="transmembrane region" description="Helical" evidence="6">
    <location>
        <begin position="154"/>
        <end position="174"/>
    </location>
</feature>
<keyword evidence="4 6" id="KW-1133">Transmembrane helix</keyword>
<reference evidence="7 8" key="1">
    <citation type="journal article" date="2023" name="G3 (Bethesda)">
        <title>A chromosome-level genome assembly of Zasmidium syzygii isolated from banana leaves.</title>
        <authorList>
            <person name="van Westerhoven A.C."/>
            <person name="Mehrabi R."/>
            <person name="Talebi R."/>
            <person name="Steentjes M.B.F."/>
            <person name="Corcolon B."/>
            <person name="Chong P.A."/>
            <person name="Kema G.H.J."/>
            <person name="Seidl M.F."/>
        </authorList>
    </citation>
    <scope>NUCLEOTIDE SEQUENCE [LARGE SCALE GENOMIC DNA]</scope>
    <source>
        <strain evidence="7 8">P124</strain>
    </source>
</reference>
<feature type="transmembrane region" description="Helical" evidence="6">
    <location>
        <begin position="123"/>
        <end position="142"/>
    </location>
</feature>
<feature type="transmembrane region" description="Helical" evidence="6">
    <location>
        <begin position="220"/>
        <end position="247"/>
    </location>
</feature>
<dbReference type="PANTHER" id="PTHR43791">
    <property type="entry name" value="PERMEASE-RELATED"/>
    <property type="match status" value="1"/>
</dbReference>
<dbReference type="Pfam" id="PF07690">
    <property type="entry name" value="MFS_1"/>
    <property type="match status" value="1"/>
</dbReference>
<evidence type="ECO:0000256" key="3">
    <source>
        <dbReference type="ARBA" id="ARBA00022692"/>
    </source>
</evidence>
<gene>
    <name evidence="7" type="ORF">PRZ48_009083</name>
</gene>
<feature type="transmembrane region" description="Helical" evidence="6">
    <location>
        <begin position="381"/>
        <end position="402"/>
    </location>
</feature>
<evidence type="ECO:0000313" key="8">
    <source>
        <dbReference type="Proteomes" id="UP001305779"/>
    </source>
</evidence>
<dbReference type="EMBL" id="JAXOVC010000006">
    <property type="protein sequence ID" value="KAK4500891.1"/>
    <property type="molecule type" value="Genomic_DNA"/>
</dbReference>
<organism evidence="7 8">
    <name type="scientific">Zasmidium cellare</name>
    <name type="common">Wine cellar mold</name>
    <name type="synonym">Racodium cellare</name>
    <dbReference type="NCBI Taxonomy" id="395010"/>
    <lineage>
        <taxon>Eukaryota</taxon>
        <taxon>Fungi</taxon>
        <taxon>Dikarya</taxon>
        <taxon>Ascomycota</taxon>
        <taxon>Pezizomycotina</taxon>
        <taxon>Dothideomycetes</taxon>
        <taxon>Dothideomycetidae</taxon>
        <taxon>Mycosphaerellales</taxon>
        <taxon>Mycosphaerellaceae</taxon>
        <taxon>Zasmidium</taxon>
    </lineage>
</organism>
<keyword evidence="5 6" id="KW-0472">Membrane</keyword>
<keyword evidence="8" id="KW-1185">Reference proteome</keyword>
<feature type="transmembrane region" description="Helical" evidence="6">
    <location>
        <begin position="259"/>
        <end position="279"/>
    </location>
</feature>
<dbReference type="InterPro" id="IPR011701">
    <property type="entry name" value="MFS"/>
</dbReference>
<feature type="transmembrane region" description="Helical" evidence="6">
    <location>
        <begin position="48"/>
        <end position="68"/>
    </location>
</feature>
<protein>
    <recommendedName>
        <fullName evidence="9">Allantoate permease</fullName>
    </recommendedName>
</protein>
<evidence type="ECO:0000256" key="4">
    <source>
        <dbReference type="ARBA" id="ARBA00022989"/>
    </source>
</evidence>
<dbReference type="SUPFAM" id="SSF103473">
    <property type="entry name" value="MFS general substrate transporter"/>
    <property type="match status" value="1"/>
</dbReference>
<feature type="transmembrane region" description="Helical" evidence="6">
    <location>
        <begin position="349"/>
        <end position="369"/>
    </location>
</feature>
<sequence length="440" mass="48988">MASNEKMNDIDVAAIEELKHIDKLAADDETAKYASEGIEISKADNKRLFWKYSWLGTILYIGILAGEYPQNYLLQKFPVGKFLAINLFLWGSVVACSAACTSFKTLMVVRFLLGFFESCVQPIFVIIGVSLMLGGLIAYGVSHFEGGMIYSWQLLFLLLGLLTVVWSVVVAWLLPDSPMRAKCFSEEDKKLLVERVRKNQTGIQEKEYKRYQVVEALTDPLVWCLVALILVCNLVIGGLGVFSNLIIKAFGFTVLQTQLLNIAQGAITIIVMIGSAWVSQKWQQTCYTMILWSIPPVIGTGVIIGVEPTPARAGGLLVAFYCTQTFLAQGNMIISLLSRNIAGRTKKGITLTMTFIGWAVGNLIAPQIFQQNDAPRYMTGFIVHIGVYGAYMIIVVLTSMLLMRRNVLKQRSAGEHATVSDELAFQDLTDKEHPNFRYVY</sequence>
<proteinExistence type="predicted"/>
<dbReference type="Proteomes" id="UP001305779">
    <property type="component" value="Unassembled WGS sequence"/>
</dbReference>
<evidence type="ECO:0000256" key="6">
    <source>
        <dbReference type="SAM" id="Phobius"/>
    </source>
</evidence>
<name>A0ABR0EI24_ZASCE</name>
<evidence type="ECO:0000256" key="1">
    <source>
        <dbReference type="ARBA" id="ARBA00004141"/>
    </source>
</evidence>
<feature type="transmembrane region" description="Helical" evidence="6">
    <location>
        <begin position="286"/>
        <end position="306"/>
    </location>
</feature>
<evidence type="ECO:0000256" key="2">
    <source>
        <dbReference type="ARBA" id="ARBA00022448"/>
    </source>
</evidence>
<comment type="caution">
    <text evidence="7">The sequence shown here is derived from an EMBL/GenBank/DDBJ whole genome shotgun (WGS) entry which is preliminary data.</text>
</comment>
<keyword evidence="3 6" id="KW-0812">Transmembrane</keyword>
<dbReference type="InterPro" id="IPR036259">
    <property type="entry name" value="MFS_trans_sf"/>
</dbReference>
<dbReference type="Gene3D" id="1.20.1250.20">
    <property type="entry name" value="MFS general substrate transporter like domains"/>
    <property type="match status" value="3"/>
</dbReference>
<evidence type="ECO:0008006" key="9">
    <source>
        <dbReference type="Google" id="ProtNLM"/>
    </source>
</evidence>
<evidence type="ECO:0000313" key="7">
    <source>
        <dbReference type="EMBL" id="KAK4500891.1"/>
    </source>
</evidence>